<dbReference type="PANTHER" id="PTHR41775">
    <property type="entry name" value="SECRETED PROTEIN-RELATED"/>
    <property type="match status" value="1"/>
</dbReference>
<feature type="domain" description="Peptidase M6-like" evidence="1">
    <location>
        <begin position="219"/>
        <end position="303"/>
    </location>
</feature>
<protein>
    <submittedName>
        <fullName evidence="2">M6 family metalloprotease domain-containing protein</fullName>
    </submittedName>
</protein>
<evidence type="ECO:0000313" key="3">
    <source>
        <dbReference type="Proteomes" id="UP000298050"/>
    </source>
</evidence>
<dbReference type="Pfam" id="PF05547">
    <property type="entry name" value="Peptidase_M6"/>
    <property type="match status" value="2"/>
</dbReference>
<dbReference type="Gene3D" id="3.40.390.10">
    <property type="entry name" value="Collagenase (Catalytic Domain)"/>
    <property type="match status" value="1"/>
</dbReference>
<dbReference type="InterPro" id="IPR024079">
    <property type="entry name" value="MetalloPept_cat_dom_sf"/>
</dbReference>
<feature type="domain" description="Peptidase M6-like" evidence="1">
    <location>
        <begin position="36"/>
        <end position="191"/>
    </location>
</feature>
<evidence type="ECO:0000313" key="2">
    <source>
        <dbReference type="EMBL" id="TGD75348.1"/>
    </source>
</evidence>
<dbReference type="GO" id="GO:0008237">
    <property type="term" value="F:metallopeptidase activity"/>
    <property type="evidence" value="ECO:0007669"/>
    <property type="project" value="UniProtKB-KW"/>
</dbReference>
<dbReference type="Pfam" id="PF20773">
    <property type="entry name" value="InhA-like_MAM"/>
    <property type="match status" value="2"/>
</dbReference>
<gene>
    <name evidence="2" type="ORF">E4634_03810</name>
</gene>
<organism evidence="2 3">
    <name type="scientific">Mangrovimicrobium sediminis</name>
    <dbReference type="NCBI Taxonomy" id="2562682"/>
    <lineage>
        <taxon>Bacteria</taxon>
        <taxon>Pseudomonadati</taxon>
        <taxon>Pseudomonadota</taxon>
        <taxon>Gammaproteobacteria</taxon>
        <taxon>Cellvibrionales</taxon>
        <taxon>Halieaceae</taxon>
        <taxon>Mangrovimicrobium</taxon>
    </lineage>
</organism>
<accession>A0A4Z0M7F6</accession>
<sequence>MVDNLAALRFDALGHPQIQSDSIHPVSAPASRPHRLLIMPVRFSDKGYDRFAGDPEQDVKNRAWFQDLLFAGGVENASEDTLTHYYQHQSRGRYNITGDIFPVVQLEKPLHYYGRPVQSGNGEWRNDENTQDLVVDAIAAAFEAHPDFPWADYDQWDPADFDGDGNRDEPDGYIDHFVMIVAGKGQSSCQGLYKLGEKLNVQAPPDAFDKLTQAEQDCADRIWPHRSSLLFNLDDGPQLGANKNVRGGIPVGNGLWLLDYNMQSEYTDVSTFIHEFGHSLGLPDIYARLTNNSTAAWDVMSSTASPVPQEMSAWTRMVLGWLQPCVVRSPQFGGEKKGGIDLKVMNASGAGNGACDAAMVILPPKYRDIELGPLRPGNGRQAAYSGQGNDMNRSLARRFDLNGVDEETPILLSMDLWFEIETEWDYLYVEAARDGEPYRRLLPLDKDGVDDQASVMPWKKGHEGNGSLPGFSGRSGDLDGDTKVETAAGCDPTQERKLAEDNIGDTTEDPCAVAQWVTAMFDLSEFRGDAVNLRITYFTDTAAVENGALVDNILVPALGFREDFEGPSIDGWDNTGFTLSGGSHHLTVPQFYILEYRDPYADFGAGKNYDAALVRPGFTFYPDAKTGMTAISINYRPGVLAWYYNGEYLWSQNDPAEFGPGHGYLLLVDANPQEYELPLMPPRYFQREDGWSAWSFDDDAQPLLEKAFVDVMCFERRPPYYSSDVAAAARASCSEQLLDGRPPVEALRWDGRELTYGYTIINEYLPGIERESRKAAGTFYDLRIRDGVTQYRLYDRLLRAMHSADAPFALDPFERGIQFYHPRDGEMRPGEARPFAPVSRFTDARPNRYLSPKLPFGGADIPEAGFEFELAQPGEQAPAGSVVRVNYRWRE</sequence>
<proteinExistence type="predicted"/>
<evidence type="ECO:0000259" key="1">
    <source>
        <dbReference type="Pfam" id="PF05547"/>
    </source>
</evidence>
<dbReference type="AlphaFoldDB" id="A0A4Z0M7F6"/>
<dbReference type="NCBIfam" id="TIGR03296">
    <property type="entry name" value="M6dom_TIGR03296"/>
    <property type="match status" value="1"/>
</dbReference>
<dbReference type="InterPro" id="IPR008757">
    <property type="entry name" value="Peptidase_M6-like_domain"/>
</dbReference>
<keyword evidence="3" id="KW-1185">Reference proteome</keyword>
<dbReference type="PANTHER" id="PTHR41775:SF1">
    <property type="entry name" value="PEPTIDASE M6-LIKE DOMAIN-CONTAINING PROTEIN"/>
    <property type="match status" value="1"/>
</dbReference>
<comment type="caution">
    <text evidence="2">The sequence shown here is derived from an EMBL/GenBank/DDBJ whole genome shotgun (WGS) entry which is preliminary data.</text>
</comment>
<dbReference type="EMBL" id="SRLE01000004">
    <property type="protein sequence ID" value="TGD75348.1"/>
    <property type="molecule type" value="Genomic_DNA"/>
</dbReference>
<dbReference type="Proteomes" id="UP000298050">
    <property type="component" value="Unassembled WGS sequence"/>
</dbReference>
<keyword evidence="2" id="KW-0482">Metalloprotease</keyword>
<keyword evidence="2" id="KW-0378">Hydrolase</keyword>
<dbReference type="GO" id="GO:0006508">
    <property type="term" value="P:proteolysis"/>
    <property type="evidence" value="ECO:0007669"/>
    <property type="project" value="UniProtKB-KW"/>
</dbReference>
<name>A0A4Z0M7F6_9GAMM</name>
<dbReference type="OrthoDB" id="275270at2"/>
<reference evidence="2 3" key="1">
    <citation type="submission" date="2019-04" db="EMBL/GenBank/DDBJ databases">
        <title>Taxonomy of novel Haliea sp. from mangrove soil of West Coast of India.</title>
        <authorList>
            <person name="Verma A."/>
            <person name="Kumar P."/>
            <person name="Krishnamurthi S."/>
        </authorList>
    </citation>
    <scope>NUCLEOTIDE SEQUENCE [LARGE SCALE GENOMIC DNA]</scope>
    <source>
        <strain evidence="2 3">SAOS-164</strain>
    </source>
</reference>
<dbReference type="SUPFAM" id="SSF55486">
    <property type="entry name" value="Metalloproteases ('zincins'), catalytic domain"/>
    <property type="match status" value="1"/>
</dbReference>
<keyword evidence="2" id="KW-0645">Protease</keyword>